<proteinExistence type="predicted"/>
<dbReference type="SUPFAM" id="SSF54695">
    <property type="entry name" value="POZ domain"/>
    <property type="match status" value="1"/>
</dbReference>
<dbReference type="Proteomes" id="UP000578531">
    <property type="component" value="Unassembled WGS sequence"/>
</dbReference>
<dbReference type="Pfam" id="PF00651">
    <property type="entry name" value="BTB"/>
    <property type="match status" value="1"/>
</dbReference>
<name>A0A8H6CQP0_9LECA</name>
<evidence type="ECO:0000313" key="3">
    <source>
        <dbReference type="Proteomes" id="UP000578531"/>
    </source>
</evidence>
<gene>
    <name evidence="2" type="ORF">HO173_011947</name>
</gene>
<feature type="domain" description="BTB" evidence="1">
    <location>
        <begin position="23"/>
        <end position="83"/>
    </location>
</feature>
<keyword evidence="3" id="KW-1185">Reference proteome</keyword>
<dbReference type="PANTHER" id="PTHR47843">
    <property type="entry name" value="BTB DOMAIN-CONTAINING PROTEIN-RELATED"/>
    <property type="match status" value="1"/>
</dbReference>
<dbReference type="GeneID" id="59293585"/>
<dbReference type="EMBL" id="JACCJC010000080">
    <property type="protein sequence ID" value="KAF6227845.1"/>
    <property type="molecule type" value="Genomic_DNA"/>
</dbReference>
<dbReference type="Gene3D" id="3.30.710.10">
    <property type="entry name" value="Potassium Channel Kv1.1, Chain A"/>
    <property type="match status" value="1"/>
</dbReference>
<dbReference type="InterPro" id="IPR011333">
    <property type="entry name" value="SKP1/BTB/POZ_sf"/>
</dbReference>
<sequence>MPTVDQTELVSSLSDLFDSSKYLDLTIHCGLGVYTVHRAVICQRSDFSAAACDSVFKEPMTVTITVDDDDQSTVRRMLTYLYTLDHDDADDP</sequence>
<evidence type="ECO:0000313" key="2">
    <source>
        <dbReference type="EMBL" id="KAF6227845.1"/>
    </source>
</evidence>
<dbReference type="PANTHER" id="PTHR47843:SF5">
    <property type="entry name" value="BTB_POZ DOMAIN PROTEIN"/>
    <property type="match status" value="1"/>
</dbReference>
<reference evidence="2 3" key="1">
    <citation type="journal article" date="2020" name="Genomics">
        <title>Complete, high-quality genomes from long-read metagenomic sequencing of two wolf lichen thalli reveals enigmatic genome architecture.</title>
        <authorList>
            <person name="McKenzie S.K."/>
            <person name="Walston R.F."/>
            <person name="Allen J.L."/>
        </authorList>
    </citation>
    <scope>NUCLEOTIDE SEQUENCE [LARGE SCALE GENOMIC DNA]</scope>
    <source>
        <strain evidence="2">WasteWater2</strain>
    </source>
</reference>
<dbReference type="OrthoDB" id="6359816at2759"/>
<accession>A0A8H6CQP0</accession>
<comment type="caution">
    <text evidence="2">The sequence shown here is derived from an EMBL/GenBank/DDBJ whole genome shotgun (WGS) entry which is preliminary data.</text>
</comment>
<dbReference type="CDD" id="cd18186">
    <property type="entry name" value="BTB_POZ_ZBTB_KLHL-like"/>
    <property type="match status" value="1"/>
</dbReference>
<dbReference type="InterPro" id="IPR000210">
    <property type="entry name" value="BTB/POZ_dom"/>
</dbReference>
<dbReference type="PROSITE" id="PS50097">
    <property type="entry name" value="BTB"/>
    <property type="match status" value="1"/>
</dbReference>
<protein>
    <recommendedName>
        <fullName evidence="1">BTB domain-containing protein</fullName>
    </recommendedName>
</protein>
<organism evidence="2 3">
    <name type="scientific">Letharia columbiana</name>
    <dbReference type="NCBI Taxonomy" id="112416"/>
    <lineage>
        <taxon>Eukaryota</taxon>
        <taxon>Fungi</taxon>
        <taxon>Dikarya</taxon>
        <taxon>Ascomycota</taxon>
        <taxon>Pezizomycotina</taxon>
        <taxon>Lecanoromycetes</taxon>
        <taxon>OSLEUM clade</taxon>
        <taxon>Lecanoromycetidae</taxon>
        <taxon>Lecanorales</taxon>
        <taxon>Lecanorineae</taxon>
        <taxon>Parmeliaceae</taxon>
        <taxon>Letharia</taxon>
    </lineage>
</organism>
<dbReference type="RefSeq" id="XP_037159336.1">
    <property type="nucleotide sequence ID" value="XM_037313821.1"/>
</dbReference>
<evidence type="ECO:0000259" key="1">
    <source>
        <dbReference type="PROSITE" id="PS50097"/>
    </source>
</evidence>
<dbReference type="AlphaFoldDB" id="A0A8H6CQP0"/>